<feature type="chain" id="PRO_5045996819" description="DUF4825 domain-containing protein" evidence="1">
    <location>
        <begin position="19"/>
        <end position="171"/>
    </location>
</feature>
<dbReference type="PROSITE" id="PS51257">
    <property type="entry name" value="PROKAR_LIPOPROTEIN"/>
    <property type="match status" value="1"/>
</dbReference>
<organism evidence="2 3">
    <name type="scientific">Caproiciproducens galactitolivorans</name>
    <dbReference type="NCBI Taxonomy" id="642589"/>
    <lineage>
        <taxon>Bacteria</taxon>
        <taxon>Bacillati</taxon>
        <taxon>Bacillota</taxon>
        <taxon>Clostridia</taxon>
        <taxon>Eubacteriales</taxon>
        <taxon>Acutalibacteraceae</taxon>
        <taxon>Caproiciproducens</taxon>
    </lineage>
</organism>
<dbReference type="Proteomes" id="UP001082703">
    <property type="component" value="Unassembled WGS sequence"/>
</dbReference>
<feature type="signal peptide" evidence="1">
    <location>
        <begin position="1"/>
        <end position="18"/>
    </location>
</feature>
<evidence type="ECO:0000313" key="2">
    <source>
        <dbReference type="EMBL" id="MCY1714741.1"/>
    </source>
</evidence>
<accession>A0ABT4BV36</accession>
<evidence type="ECO:0000256" key="1">
    <source>
        <dbReference type="SAM" id="SignalP"/>
    </source>
</evidence>
<dbReference type="RefSeq" id="WP_268058793.1">
    <property type="nucleotide sequence ID" value="NZ_JAPOHA010000010.1"/>
</dbReference>
<comment type="caution">
    <text evidence="2">The sequence shown here is derived from an EMBL/GenBank/DDBJ whole genome shotgun (WGS) entry which is preliminary data.</text>
</comment>
<keyword evidence="3" id="KW-1185">Reference proteome</keyword>
<gene>
    <name evidence="2" type="ORF">OUY18_10800</name>
</gene>
<keyword evidence="1" id="KW-0732">Signal</keyword>
<evidence type="ECO:0000313" key="3">
    <source>
        <dbReference type="Proteomes" id="UP001082703"/>
    </source>
</evidence>
<reference evidence="2 3" key="1">
    <citation type="submission" date="2022-11" db="EMBL/GenBank/DDBJ databases">
        <authorList>
            <person name="Caiyu Z."/>
        </authorList>
    </citation>
    <scope>NUCLEOTIDE SEQUENCE [LARGE SCALE GENOMIC DNA]</scope>
    <source>
        <strain evidence="2 3">YR-4</strain>
    </source>
</reference>
<proteinExistence type="predicted"/>
<protein>
    <recommendedName>
        <fullName evidence="4">DUF4825 domain-containing protein</fullName>
    </recommendedName>
</protein>
<sequence length="171" mass="18192">MKKILILALAVVMAGTMAACGMGDVGGASSAPVSSVASQAESSAVGADSMDDNLSGLVKYLAANSALSGNPEEMKADFIGAKSGVKYHFSYNGKDNVTVELYEFDPKLNSKAQSVFDEIKAEGQFKIMGQEVPAVVSDSGKYLMVYKDTVASDQNKKHQDDVTKLFKEFKK</sequence>
<evidence type="ECO:0008006" key="4">
    <source>
        <dbReference type="Google" id="ProtNLM"/>
    </source>
</evidence>
<dbReference type="EMBL" id="JAPOHA010000010">
    <property type="protein sequence ID" value="MCY1714741.1"/>
    <property type="molecule type" value="Genomic_DNA"/>
</dbReference>
<name>A0ABT4BV36_9FIRM</name>